<evidence type="ECO:0000313" key="3">
    <source>
        <dbReference type="EMBL" id="HIV85207.1"/>
    </source>
</evidence>
<evidence type="ECO:0000313" key="4">
    <source>
        <dbReference type="Proteomes" id="UP000824162"/>
    </source>
</evidence>
<dbReference type="Pfam" id="PF13540">
    <property type="entry name" value="RCC1_2"/>
    <property type="match status" value="5"/>
</dbReference>
<protein>
    <submittedName>
        <fullName evidence="3">Uncharacterized protein</fullName>
    </submittedName>
</protein>
<dbReference type="PANTHER" id="PTHR45622:SF70">
    <property type="entry name" value="SECRETION-REGULATING GUANINE NUCLEOTIDE EXCHANGE FACTOR"/>
    <property type="match status" value="1"/>
</dbReference>
<dbReference type="InterPro" id="IPR009091">
    <property type="entry name" value="RCC1/BLIP-II"/>
</dbReference>
<feature type="transmembrane region" description="Helical" evidence="2">
    <location>
        <begin position="166"/>
        <end position="186"/>
    </location>
</feature>
<proteinExistence type="predicted"/>
<dbReference type="Gene3D" id="2.130.10.30">
    <property type="entry name" value="Regulator of chromosome condensation 1/beta-lactamase-inhibitor protein II"/>
    <property type="match status" value="2"/>
</dbReference>
<gene>
    <name evidence="3" type="ORF">H9900_00170</name>
</gene>
<dbReference type="SUPFAM" id="SSF50985">
    <property type="entry name" value="RCC1/BLIP-II"/>
    <property type="match status" value="1"/>
</dbReference>
<reference evidence="3" key="2">
    <citation type="submission" date="2021-04" db="EMBL/GenBank/DDBJ databases">
        <authorList>
            <person name="Gilroy R."/>
        </authorList>
    </citation>
    <scope>NUCLEOTIDE SEQUENCE</scope>
    <source>
        <strain evidence="3">5790</strain>
    </source>
</reference>
<dbReference type="PROSITE" id="PS00626">
    <property type="entry name" value="RCC1_2"/>
    <property type="match status" value="3"/>
</dbReference>
<name>A0A9D1PNX7_9FIRM</name>
<organism evidence="3 4">
    <name type="scientific">Candidatus Monoglobus merdigallinarum</name>
    <dbReference type="NCBI Taxonomy" id="2838698"/>
    <lineage>
        <taxon>Bacteria</taxon>
        <taxon>Bacillati</taxon>
        <taxon>Bacillota</taxon>
        <taxon>Clostridia</taxon>
        <taxon>Monoglobales</taxon>
        <taxon>Monoglobaceae</taxon>
        <taxon>Monoglobus</taxon>
    </lineage>
</organism>
<keyword evidence="2" id="KW-0472">Membrane</keyword>
<reference evidence="3" key="1">
    <citation type="journal article" date="2021" name="PeerJ">
        <title>Extensive microbial diversity within the chicken gut microbiome revealed by metagenomics and culture.</title>
        <authorList>
            <person name="Gilroy R."/>
            <person name="Ravi A."/>
            <person name="Getino M."/>
            <person name="Pursley I."/>
            <person name="Horton D.L."/>
            <person name="Alikhan N.F."/>
            <person name="Baker D."/>
            <person name="Gharbi K."/>
            <person name="Hall N."/>
            <person name="Watson M."/>
            <person name="Adriaenssens E.M."/>
            <person name="Foster-Nyarko E."/>
            <person name="Jarju S."/>
            <person name="Secka A."/>
            <person name="Antonio M."/>
            <person name="Oren A."/>
            <person name="Chaudhuri R.R."/>
            <person name="La Ragione R."/>
            <person name="Hildebrand F."/>
            <person name="Pallen M.J."/>
        </authorList>
    </citation>
    <scope>NUCLEOTIDE SEQUENCE</scope>
    <source>
        <strain evidence="3">5790</strain>
    </source>
</reference>
<evidence type="ECO:0000256" key="1">
    <source>
        <dbReference type="ARBA" id="ARBA00022737"/>
    </source>
</evidence>
<accession>A0A9D1PNX7</accession>
<dbReference type="GO" id="GO:0050709">
    <property type="term" value="P:negative regulation of protein secretion"/>
    <property type="evidence" value="ECO:0007669"/>
    <property type="project" value="TreeGrafter"/>
</dbReference>
<dbReference type="PANTHER" id="PTHR45622">
    <property type="entry name" value="UBIQUITIN-PROTEIN LIGASE E3A-RELATED"/>
    <property type="match status" value="1"/>
</dbReference>
<comment type="caution">
    <text evidence="3">The sequence shown here is derived from an EMBL/GenBank/DDBJ whole genome shotgun (WGS) entry which is preliminary data.</text>
</comment>
<dbReference type="InterPro" id="IPR000408">
    <property type="entry name" value="Reg_chr_condens"/>
</dbReference>
<dbReference type="Proteomes" id="UP000824162">
    <property type="component" value="Unassembled WGS sequence"/>
</dbReference>
<dbReference type="InterPro" id="IPR051709">
    <property type="entry name" value="Ub-ligase/GTPase-reg"/>
</dbReference>
<evidence type="ECO:0000256" key="2">
    <source>
        <dbReference type="SAM" id="Phobius"/>
    </source>
</evidence>
<keyword evidence="1" id="KW-0677">Repeat</keyword>
<keyword evidence="2" id="KW-1133">Transmembrane helix</keyword>
<keyword evidence="2" id="KW-0812">Transmembrane</keyword>
<dbReference type="GO" id="GO:0005737">
    <property type="term" value="C:cytoplasm"/>
    <property type="evidence" value="ECO:0007669"/>
    <property type="project" value="TreeGrafter"/>
</dbReference>
<dbReference type="AlphaFoldDB" id="A0A9D1PNX7"/>
<dbReference type="EMBL" id="DXIJ01000003">
    <property type="protein sequence ID" value="HIV85207.1"/>
    <property type="molecule type" value="Genomic_DNA"/>
</dbReference>
<sequence>MAEKTYAVIKRTEYENRGNAPVYIDTSEILRDGSGDTVMRLKLFNNCGRAVRSVYLNAGCFDSKLNLCVQLKNIPYVNVNAAPATSFGNTQLVEVPGLTRSVFVEISRILFDDGTVWANPKPELAEDIVSEEALGEEWLRLRLTHEIRNKEAEKVKGRRMSENKKSLIAVLSVLCAGLIVVGIMVFNRCYTGRQTDYKTAMNYYVNNDFTNAAPALSLLAENHFFFEDDRNEIHYSAALSYMNIKDYKNALKHFCECRGYRAADENIRTIVQQYARLIGAGYNHSAVVQKDGSVAAFGDNSSGQCDTGSWSKIIAVSAGGNHTVGLSYEGLLTACGSNEFGQCDLSGWTDVTAVATGESHTVGLKDNGRVVARGNNEYGQCDVQEWSDIVQVAVAANHTIGLKSDGTVLSAGWDRYGQCSTEGESNVAYIATGERNTALVRRDGTVRIIGDNSYKQCDSSELSDIVSASVGAQYVVCVTSEGRAVSLGLNDKNQGSVALWNEVMAVSCGSAHTLGLSGSGGVYAVGNDFSGQTRVSKLADIGAENIPFTE</sequence>